<organism evidence="2 3">
    <name type="scientific">Piedraia hortae CBS 480.64</name>
    <dbReference type="NCBI Taxonomy" id="1314780"/>
    <lineage>
        <taxon>Eukaryota</taxon>
        <taxon>Fungi</taxon>
        <taxon>Dikarya</taxon>
        <taxon>Ascomycota</taxon>
        <taxon>Pezizomycotina</taxon>
        <taxon>Dothideomycetes</taxon>
        <taxon>Dothideomycetidae</taxon>
        <taxon>Capnodiales</taxon>
        <taxon>Piedraiaceae</taxon>
        <taxon>Piedraia</taxon>
    </lineage>
</organism>
<dbReference type="SMART" id="SM01017">
    <property type="entry name" value="Arrestin_C"/>
    <property type="match status" value="1"/>
</dbReference>
<dbReference type="InterPro" id="IPR011022">
    <property type="entry name" value="Arrestin_C-like"/>
</dbReference>
<gene>
    <name evidence="2" type="ORF">K470DRAFT_218074</name>
</gene>
<dbReference type="Gene3D" id="2.60.40.640">
    <property type="match status" value="1"/>
</dbReference>
<reference evidence="2" key="1">
    <citation type="journal article" date="2020" name="Stud. Mycol.">
        <title>101 Dothideomycetes genomes: a test case for predicting lifestyles and emergence of pathogens.</title>
        <authorList>
            <person name="Haridas S."/>
            <person name="Albert R."/>
            <person name="Binder M."/>
            <person name="Bloem J."/>
            <person name="Labutti K."/>
            <person name="Salamov A."/>
            <person name="Andreopoulos B."/>
            <person name="Baker S."/>
            <person name="Barry K."/>
            <person name="Bills G."/>
            <person name="Bluhm B."/>
            <person name="Cannon C."/>
            <person name="Castanera R."/>
            <person name="Culley D."/>
            <person name="Daum C."/>
            <person name="Ezra D."/>
            <person name="Gonzalez J."/>
            <person name="Henrissat B."/>
            <person name="Kuo A."/>
            <person name="Liang C."/>
            <person name="Lipzen A."/>
            <person name="Lutzoni F."/>
            <person name="Magnuson J."/>
            <person name="Mondo S."/>
            <person name="Nolan M."/>
            <person name="Ohm R."/>
            <person name="Pangilinan J."/>
            <person name="Park H.-J."/>
            <person name="Ramirez L."/>
            <person name="Alfaro M."/>
            <person name="Sun H."/>
            <person name="Tritt A."/>
            <person name="Yoshinaga Y."/>
            <person name="Zwiers L.-H."/>
            <person name="Turgeon B."/>
            <person name="Goodwin S."/>
            <person name="Spatafora J."/>
            <person name="Crous P."/>
            <person name="Grigoriev I."/>
        </authorList>
    </citation>
    <scope>NUCLEOTIDE SEQUENCE</scope>
    <source>
        <strain evidence="2">CBS 480.64</strain>
    </source>
</reference>
<feature type="domain" description="Arrestin C-terminal-like" evidence="1">
    <location>
        <begin position="247"/>
        <end position="447"/>
    </location>
</feature>
<name>A0A6A7BY03_9PEZI</name>
<protein>
    <recommendedName>
        <fullName evidence="1">Arrestin C-terminal-like domain-containing protein</fullName>
    </recommendedName>
</protein>
<evidence type="ECO:0000259" key="1">
    <source>
        <dbReference type="SMART" id="SM01017"/>
    </source>
</evidence>
<dbReference type="EMBL" id="MU005986">
    <property type="protein sequence ID" value="KAF2859952.1"/>
    <property type="molecule type" value="Genomic_DNA"/>
</dbReference>
<dbReference type="GO" id="GO:0070086">
    <property type="term" value="P:ubiquitin-dependent endocytosis"/>
    <property type="evidence" value="ECO:0007669"/>
    <property type="project" value="TreeGrafter"/>
</dbReference>
<dbReference type="InterPro" id="IPR050357">
    <property type="entry name" value="Arrestin_domain-protein"/>
</dbReference>
<dbReference type="PANTHER" id="PTHR11188:SF174">
    <property type="entry name" value="ARRESTIN-RELATED TRAFFICKING ADAPTER 10-RELATED"/>
    <property type="match status" value="1"/>
</dbReference>
<sequence>MAEKPGAISNEVTVTIDLTEPAIFLQGSEPQASTSMLRGALHVKVTKRCKIKAISLKFTGKAVIQWSESISSRKTSLDENHEFWTHTWPLFDPVLHNEKRGTNADQVRLLDGEDDARTTVTPIADPVERSTSTVSLSNLSLREAKRLSLTVGQYRSPTKDESQAPAKGYRVFLPGYYIYSFEHPLDNHLPESINVESGSVKYELVAEVARAGAFKTNVLRNLEVPVIRVPAEGSLETVEPIAISRMWEDQLHYDIIISGKSFPLGSQVPVAFKLTPLAKVQCHRIRVLLTESVEYYSAKDRVHRHRNESPRKIQLFEKRADSLPTSAVPGSTLRITAGGGVPHNMRARAARGESVMTSATNIFGDLEGNENVGPTEMEFNVQLPSCKSMKRDPRQRLHPDTTYENIVVRHWIKILLRLSRADEQVPGKRRHFEIAIDSPLQILSCRATQANMFLPAYSSPSSSGSSAPLYGCGCPDARRSPEAPPEGSVLALPSAAHIPGIEERTRPVHLLRAPSYQPPAFDAEAPPPMLMTPPPNYADIASPTHGLEDYFGRMRAVYNNESDDEGYAQYATSPGGRVNVPLTPGGRVNRSMEISRAYGAL</sequence>
<dbReference type="Proteomes" id="UP000799421">
    <property type="component" value="Unassembled WGS sequence"/>
</dbReference>
<evidence type="ECO:0000313" key="3">
    <source>
        <dbReference type="Proteomes" id="UP000799421"/>
    </source>
</evidence>
<dbReference type="InterPro" id="IPR014752">
    <property type="entry name" value="Arrestin-like_C"/>
</dbReference>
<dbReference type="GO" id="GO:0030674">
    <property type="term" value="F:protein-macromolecule adaptor activity"/>
    <property type="evidence" value="ECO:0007669"/>
    <property type="project" value="TreeGrafter"/>
</dbReference>
<dbReference type="GO" id="GO:0031625">
    <property type="term" value="F:ubiquitin protein ligase binding"/>
    <property type="evidence" value="ECO:0007669"/>
    <property type="project" value="TreeGrafter"/>
</dbReference>
<dbReference type="OrthoDB" id="2238745at2759"/>
<dbReference type="PANTHER" id="PTHR11188">
    <property type="entry name" value="ARRESTIN DOMAIN CONTAINING PROTEIN"/>
    <property type="match status" value="1"/>
</dbReference>
<accession>A0A6A7BY03</accession>
<dbReference type="Pfam" id="PF02752">
    <property type="entry name" value="Arrestin_C"/>
    <property type="match status" value="1"/>
</dbReference>
<evidence type="ECO:0000313" key="2">
    <source>
        <dbReference type="EMBL" id="KAF2859952.1"/>
    </source>
</evidence>
<dbReference type="GO" id="GO:0005829">
    <property type="term" value="C:cytosol"/>
    <property type="evidence" value="ECO:0007669"/>
    <property type="project" value="TreeGrafter"/>
</dbReference>
<keyword evidence="3" id="KW-1185">Reference proteome</keyword>
<proteinExistence type="predicted"/>
<dbReference type="AlphaFoldDB" id="A0A6A7BY03"/>